<dbReference type="RefSeq" id="WP_148808397.1">
    <property type="nucleotide sequence ID" value="NZ_CP042243.1"/>
</dbReference>
<dbReference type="PANTHER" id="PTHR34611:SF2">
    <property type="entry name" value="INACTIVE RECOMBINATION-PROMOTING NUCLEASE-LIKE PROTEIN RPNE-RELATED"/>
    <property type="match status" value="1"/>
</dbReference>
<dbReference type="AlphaFoldDB" id="A0A5C0SDK3"/>
<reference evidence="3 4" key="1">
    <citation type="submission" date="2019-07" db="EMBL/GenBank/DDBJ databases">
        <title>Complete genome of Crassaminicella thermophila SY095.</title>
        <authorList>
            <person name="Li X."/>
        </authorList>
    </citation>
    <scope>NUCLEOTIDE SEQUENCE [LARGE SCALE GENOMIC DNA]</scope>
    <source>
        <strain evidence="3 4">SY095</strain>
    </source>
</reference>
<evidence type="ECO:0000256" key="1">
    <source>
        <dbReference type="ARBA" id="ARBA00009787"/>
    </source>
</evidence>
<dbReference type="InterPro" id="IPR010106">
    <property type="entry name" value="RpnA"/>
</dbReference>
<dbReference type="Pfam" id="PF04754">
    <property type="entry name" value="Transposase_31"/>
    <property type="match status" value="1"/>
</dbReference>
<feature type="domain" description="Transposase (putative) YhgA-like" evidence="2">
    <location>
        <begin position="9"/>
        <end position="218"/>
    </location>
</feature>
<proteinExistence type="inferred from homology"/>
<dbReference type="OrthoDB" id="1980949at2"/>
<sequence length="328" mass="39403">MEKDKKLYNEHDLGYKHILSHKKNFIDFLRSFVKKEWVDLIEEENLILIDKEFIQEDFKEEEADIVYKVNIDGKDIIFYVLLELQSRVDFRMPIRLLMYMTEIWRDELKNTEENIKKRKKYRLPVIVPIVLYNGKNRWTAVRSFKEILNGYELFEENVVDFKYLLFDVNRMDKEELLKIANVVSSVFLLDQDVEIEEIIKRLKLIGRIIRSNATKEQEKSFRSWLLNIFKNRFEGDKRDNIYKLLTEVSEMEVDDMVSNLGRKLEEEFKHREKKGIQRGIQRGIQQGIQQGKKEMVKNLLLLGVDIEKIIKASELSKEDVEKIKREMN</sequence>
<accession>A0A5C0SDK3</accession>
<evidence type="ECO:0000313" key="4">
    <source>
        <dbReference type="Proteomes" id="UP000324646"/>
    </source>
</evidence>
<protein>
    <submittedName>
        <fullName evidence="3">Rpn family recombination-promoting nuclease/putative transposase</fullName>
    </submittedName>
</protein>
<gene>
    <name evidence="3" type="ORF">FQB35_02470</name>
</gene>
<organism evidence="3 4">
    <name type="scientific">Crassaminicella thermophila</name>
    <dbReference type="NCBI Taxonomy" id="2599308"/>
    <lineage>
        <taxon>Bacteria</taxon>
        <taxon>Bacillati</taxon>
        <taxon>Bacillota</taxon>
        <taxon>Clostridia</taxon>
        <taxon>Eubacteriales</taxon>
        <taxon>Clostridiaceae</taxon>
        <taxon>Crassaminicella</taxon>
    </lineage>
</organism>
<dbReference type="InterPro" id="IPR051699">
    <property type="entry name" value="Rpn/YhgA-like_nuclease"/>
</dbReference>
<evidence type="ECO:0000313" key="3">
    <source>
        <dbReference type="EMBL" id="QEK11324.1"/>
    </source>
</evidence>
<dbReference type="PANTHER" id="PTHR34611">
    <property type="match status" value="1"/>
</dbReference>
<dbReference type="Proteomes" id="UP000324646">
    <property type="component" value="Chromosome"/>
</dbReference>
<evidence type="ECO:0000259" key="2">
    <source>
        <dbReference type="Pfam" id="PF04754"/>
    </source>
</evidence>
<dbReference type="GO" id="GO:0006310">
    <property type="term" value="P:DNA recombination"/>
    <property type="evidence" value="ECO:0007669"/>
    <property type="project" value="TreeGrafter"/>
</dbReference>
<dbReference type="NCBIfam" id="TIGR01784">
    <property type="entry name" value="T_den_put_tspse"/>
    <property type="match status" value="1"/>
</dbReference>
<name>A0A5C0SDK3_CRATE</name>
<dbReference type="KEGG" id="crs:FQB35_02470"/>
<dbReference type="InterPro" id="IPR006842">
    <property type="entry name" value="Transposase_31"/>
</dbReference>
<keyword evidence="4" id="KW-1185">Reference proteome</keyword>
<dbReference type="EMBL" id="CP042243">
    <property type="protein sequence ID" value="QEK11324.1"/>
    <property type="molecule type" value="Genomic_DNA"/>
</dbReference>
<dbReference type="GO" id="GO:1990238">
    <property type="term" value="F:double-stranded DNA endonuclease activity"/>
    <property type="evidence" value="ECO:0007669"/>
    <property type="project" value="TreeGrafter"/>
</dbReference>
<comment type="similarity">
    <text evidence="1">Belongs to the Rpn/YhgA-like nuclease family.</text>
</comment>